<evidence type="ECO:0000313" key="2">
    <source>
        <dbReference type="Proteomes" id="UP000283329"/>
    </source>
</evidence>
<dbReference type="Proteomes" id="UP000283329">
    <property type="component" value="Unassembled WGS sequence"/>
</dbReference>
<dbReference type="EMBL" id="QRJR01000034">
    <property type="protein sequence ID" value="RHH40343.1"/>
    <property type="molecule type" value="Genomic_DNA"/>
</dbReference>
<gene>
    <name evidence="1" type="ORF">DW206_22550</name>
</gene>
<dbReference type="RefSeq" id="WP_118299734.1">
    <property type="nucleotide sequence ID" value="NZ_JADNOV010000017.1"/>
</dbReference>
<protein>
    <submittedName>
        <fullName evidence="1">Uncharacterized protein</fullName>
    </submittedName>
</protein>
<comment type="caution">
    <text evidence="1">The sequence shown here is derived from an EMBL/GenBank/DDBJ whole genome shotgun (WGS) entry which is preliminary data.</text>
</comment>
<dbReference type="AlphaFoldDB" id="A0A414WS70"/>
<evidence type="ECO:0000313" key="1">
    <source>
        <dbReference type="EMBL" id="RHH40343.1"/>
    </source>
</evidence>
<name>A0A414WS70_BACOV</name>
<dbReference type="Pfam" id="PF16872">
    <property type="entry name" value="putAbiC"/>
    <property type="match status" value="1"/>
</dbReference>
<accession>A0A414WS70</accession>
<dbReference type="InterPro" id="IPR031709">
    <property type="entry name" value="PutAbiC"/>
</dbReference>
<proteinExistence type="predicted"/>
<organism evidence="1 2">
    <name type="scientific">Bacteroides ovatus</name>
    <dbReference type="NCBI Taxonomy" id="28116"/>
    <lineage>
        <taxon>Bacteria</taxon>
        <taxon>Pseudomonadati</taxon>
        <taxon>Bacteroidota</taxon>
        <taxon>Bacteroidia</taxon>
        <taxon>Bacteroidales</taxon>
        <taxon>Bacteroidaceae</taxon>
        <taxon>Bacteroides</taxon>
    </lineage>
</organism>
<sequence length="323" mass="38502">MKRFRIPLILLGILVLYCLAMYFSKDVATWIYGEVPTDCNNDTLTRTGQFGDSAGAINALFSALAFFGVLWALIIQRQDSKITRFENTFFQMLSLQQEIVKDLYFSYEKDAITRIDGDISGPTTQESKEQRSIIGRELFRYAFEEAKQRLYFDDTWHSYKGMKGLIYAKGKEIYENSYIVPYFDHYFRHLYRIIKFVDETDLLPNNTEIRYKYTSIVRAQLSRYELIWIFYNCLSGNGITKFKRLVENYSLLKNIRIELLATSEDRELYNKKCEENYIEQTTDFSKEYKRIAFVPEEQPKKKYRYILPFILDINIRIYRTLKK</sequence>
<reference evidence="1 2" key="1">
    <citation type="submission" date="2018-08" db="EMBL/GenBank/DDBJ databases">
        <title>A genome reference for cultivated species of the human gut microbiota.</title>
        <authorList>
            <person name="Zou Y."/>
            <person name="Xue W."/>
            <person name="Luo G."/>
        </authorList>
    </citation>
    <scope>NUCLEOTIDE SEQUENCE [LARGE SCALE GENOMIC DNA]</scope>
    <source>
        <strain evidence="1 2">AM17-48</strain>
    </source>
</reference>